<dbReference type="SUPFAM" id="SSF50370">
    <property type="entry name" value="Ricin B-like lectins"/>
    <property type="match status" value="1"/>
</dbReference>
<feature type="signal peptide" evidence="1">
    <location>
        <begin position="1"/>
        <end position="26"/>
    </location>
</feature>
<dbReference type="GeneID" id="93734463"/>
<evidence type="ECO:0000313" key="2">
    <source>
        <dbReference type="EMBL" id="EFG04884.2"/>
    </source>
</evidence>
<gene>
    <name evidence="2" type="ORF">SCLAV_p1402</name>
</gene>
<dbReference type="InterPro" id="IPR035992">
    <property type="entry name" value="Ricin_B-like_lectins"/>
</dbReference>
<keyword evidence="3" id="KW-1185">Reference proteome</keyword>
<dbReference type="CDD" id="cd23415">
    <property type="entry name" value="beta-trefoil_Ricin_AH"/>
    <property type="match status" value="1"/>
</dbReference>
<accession>D5SLU1</accession>
<geneLocation type="plasmid" evidence="2 3">
    <name>pSCL4</name>
</geneLocation>
<dbReference type="AlphaFoldDB" id="D5SLU1"/>
<keyword evidence="1" id="KW-0732">Signal</keyword>
<dbReference type="EMBL" id="CM000914">
    <property type="protein sequence ID" value="EFG04884.2"/>
    <property type="molecule type" value="Genomic_DNA"/>
</dbReference>
<organism evidence="2 3">
    <name type="scientific">Streptomyces clavuligerus</name>
    <dbReference type="NCBI Taxonomy" id="1901"/>
    <lineage>
        <taxon>Bacteria</taxon>
        <taxon>Bacillati</taxon>
        <taxon>Actinomycetota</taxon>
        <taxon>Actinomycetes</taxon>
        <taxon>Kitasatosporales</taxon>
        <taxon>Streptomycetaceae</taxon>
        <taxon>Streptomyces</taxon>
    </lineage>
</organism>
<evidence type="ECO:0000313" key="3">
    <source>
        <dbReference type="Proteomes" id="UP000002357"/>
    </source>
</evidence>
<sequence>MKAIRTAKRALFTGAALVATVSGVLAAPAAHAGSQPTAGASAAARQDGVRTAAYVGTNVLRNWETGRCLDSNAQGDVYTLPCSLPVGSNAHQVWEPLLRGKDPSADIVGLRNVATNRCAAFRYPANITTVPCSATVTAQQWFAYGAGWDNVTFVSRGGPIGGPDTIDSDRNGNVYAYTRNGGGFQRWKFGY</sequence>
<reference evidence="2 3" key="1">
    <citation type="journal article" date="2010" name="Genome Biol. Evol.">
        <title>The sequence of a 1.8-mb bacterial linear plasmid reveals a rich evolutionary reservoir of secondary metabolic pathways.</title>
        <authorList>
            <person name="Medema M.H."/>
            <person name="Trefzer A."/>
            <person name="Kovalchuk A."/>
            <person name="van den Berg M."/>
            <person name="Mueller U."/>
            <person name="Heijne W."/>
            <person name="Wu L."/>
            <person name="Alam M.T."/>
            <person name="Ronning C.M."/>
            <person name="Nierman W.C."/>
            <person name="Bovenberg R.A.L."/>
            <person name="Breitling R."/>
            <person name="Takano E."/>
        </authorList>
    </citation>
    <scope>NUCLEOTIDE SEQUENCE [LARGE SCALE GENOMIC DNA]</scope>
    <source>
        <strain evidence="3">ATCC 27064 / DSM 738 / JCM 4710 / NBRC 13307 / NCIMB 12785 / NRRL 3585 / VKM Ac-602</strain>
        <plasmid evidence="2">pSCL4</plasmid>
    </source>
</reference>
<dbReference type="OrthoDB" id="3534750at2"/>
<name>D5SLU1_STRCL</name>
<dbReference type="Gene3D" id="2.80.10.50">
    <property type="match status" value="1"/>
</dbReference>
<proteinExistence type="predicted"/>
<dbReference type="Proteomes" id="UP000002357">
    <property type="component" value="Plasmid pSCL4"/>
</dbReference>
<dbReference type="PROSITE" id="PS50231">
    <property type="entry name" value="RICIN_B_LECTIN"/>
    <property type="match status" value="1"/>
</dbReference>
<dbReference type="RefSeq" id="WP_003963680.1">
    <property type="nucleotide sequence ID" value="NZ_CM000914.1"/>
</dbReference>
<evidence type="ECO:0000256" key="1">
    <source>
        <dbReference type="SAM" id="SignalP"/>
    </source>
</evidence>
<keyword evidence="2" id="KW-0614">Plasmid</keyword>
<protein>
    <submittedName>
        <fullName evidence="2">Actinohivin</fullName>
    </submittedName>
</protein>
<feature type="chain" id="PRO_5039285120" evidence="1">
    <location>
        <begin position="27"/>
        <end position="191"/>
    </location>
</feature>